<dbReference type="OrthoDB" id="9796385at2"/>
<gene>
    <name evidence="2" type="ORF">SAMN04487772_101141</name>
</gene>
<dbReference type="EMBL" id="FOHN01000001">
    <property type="protein sequence ID" value="SES63815.1"/>
    <property type="molecule type" value="Genomic_DNA"/>
</dbReference>
<feature type="signal peptide" evidence="1">
    <location>
        <begin position="1"/>
        <end position="19"/>
    </location>
</feature>
<sequence>MFKKKVTYLVLIIALCLSAGCGTVTQQAKSEETVLKEAISCIQEKKYPQAIGLLSKIKDNEQAEDLLQQTRYLISGSYIANMGAGIAALDKDGKVKIAMEDGLYEYYHCGDTKDWKNITSFSDAQFRLNALDEDGHIHSAGDEDPLGQEVAKKLQSYADIAAMSTDWNDYVLLTEAGKIEAYSADDAQALESYQDEIASWKDVVDVMTGDTRIAALKRDGTVSVADYNKYYQTENDYLFDETADWKDIVAISSGGDEIAGLRSDGTVVVTTTKIKNGIGHEIQMRDTYEDVSDWEDIIAISKGLSTLLGLKRDGTVVASGYSENGQLDVSDWKDIVAIAAGDWISVGLKADGTIVVAGEMEEGVKQPDISNMTDLYVPAIQY</sequence>
<reference evidence="2 3" key="1">
    <citation type="submission" date="2016-10" db="EMBL/GenBank/DDBJ databases">
        <authorList>
            <person name="de Groot N.N."/>
        </authorList>
    </citation>
    <scope>NUCLEOTIDE SEQUENCE [LARGE SCALE GENOMIC DNA]</scope>
    <source>
        <strain evidence="2 3">DSM 1801</strain>
    </source>
</reference>
<protein>
    <recommendedName>
        <fullName evidence="4">Lipoprotein</fullName>
    </recommendedName>
</protein>
<organism evidence="2 3">
    <name type="scientific">[Clostridium] polysaccharolyticum</name>
    <dbReference type="NCBI Taxonomy" id="29364"/>
    <lineage>
        <taxon>Bacteria</taxon>
        <taxon>Bacillati</taxon>
        <taxon>Bacillota</taxon>
        <taxon>Clostridia</taxon>
        <taxon>Lachnospirales</taxon>
        <taxon>Lachnospiraceae</taxon>
    </lineage>
</organism>
<keyword evidence="1" id="KW-0732">Signal</keyword>
<dbReference type="InterPro" id="IPR009091">
    <property type="entry name" value="RCC1/BLIP-II"/>
</dbReference>
<keyword evidence="3" id="KW-1185">Reference proteome</keyword>
<evidence type="ECO:0000313" key="3">
    <source>
        <dbReference type="Proteomes" id="UP000199800"/>
    </source>
</evidence>
<dbReference type="AlphaFoldDB" id="A0A1H9Y519"/>
<evidence type="ECO:0000313" key="2">
    <source>
        <dbReference type="EMBL" id="SES63815.1"/>
    </source>
</evidence>
<dbReference type="PROSITE" id="PS51257">
    <property type="entry name" value="PROKAR_LIPOPROTEIN"/>
    <property type="match status" value="1"/>
</dbReference>
<proteinExistence type="predicted"/>
<dbReference type="Gene3D" id="2.130.10.30">
    <property type="entry name" value="Regulator of chromosome condensation 1/beta-lactamase-inhibitor protein II"/>
    <property type="match status" value="1"/>
</dbReference>
<name>A0A1H9Y519_9FIRM</name>
<accession>A0A1H9Y519</accession>
<dbReference type="SUPFAM" id="SSF50985">
    <property type="entry name" value="RCC1/BLIP-II"/>
    <property type="match status" value="1"/>
</dbReference>
<feature type="chain" id="PRO_5039486496" description="Lipoprotein" evidence="1">
    <location>
        <begin position="20"/>
        <end position="382"/>
    </location>
</feature>
<evidence type="ECO:0008006" key="4">
    <source>
        <dbReference type="Google" id="ProtNLM"/>
    </source>
</evidence>
<evidence type="ECO:0000256" key="1">
    <source>
        <dbReference type="SAM" id="SignalP"/>
    </source>
</evidence>
<dbReference type="STRING" id="29364.SAMN04487772_101141"/>
<dbReference type="RefSeq" id="WP_092474998.1">
    <property type="nucleotide sequence ID" value="NZ_FOHN01000001.1"/>
</dbReference>
<dbReference type="Proteomes" id="UP000199800">
    <property type="component" value="Unassembled WGS sequence"/>
</dbReference>